<dbReference type="EMBL" id="JAUYVH010000015">
    <property type="protein sequence ID" value="MDQ9172061.1"/>
    <property type="molecule type" value="Genomic_DNA"/>
</dbReference>
<comment type="caution">
    <text evidence="1">The sequence shown here is derived from an EMBL/GenBank/DDBJ whole genome shotgun (WGS) entry which is preliminary data.</text>
</comment>
<sequence length="211" mass="24199">MPINKNNFEKSVFINCPFDDKYLPILEAIAFTVLRCGGEPKLARLEADANEIRLNKIIRLMEESRLGIHDLSRTKLDRGTKTPRFNMPFELGLDMACRQWSKHPHHKSKRILILASSQFEYQKFLSDISGQDIHAHGDDPIEAIRGVRDFLNMNKPGKNKLPYPGPKTIGRDLAKFRAALPMMLKTIPMHKRDLTMVDYIALASEWIVVNC</sequence>
<keyword evidence="2" id="KW-1185">Reference proteome</keyword>
<protein>
    <submittedName>
        <fullName evidence="1">Uncharacterized protein</fullName>
    </submittedName>
</protein>
<organism evidence="1 2">
    <name type="scientific">Keguizhuia sedimenti</name>
    <dbReference type="NCBI Taxonomy" id="3064264"/>
    <lineage>
        <taxon>Bacteria</taxon>
        <taxon>Pseudomonadati</taxon>
        <taxon>Pseudomonadota</taxon>
        <taxon>Betaproteobacteria</taxon>
        <taxon>Burkholderiales</taxon>
        <taxon>Oxalobacteraceae</taxon>
        <taxon>Keguizhuia</taxon>
    </lineage>
</organism>
<evidence type="ECO:0000313" key="2">
    <source>
        <dbReference type="Proteomes" id="UP001225596"/>
    </source>
</evidence>
<name>A0ABU1BSR6_9BURK</name>
<proteinExistence type="predicted"/>
<accession>A0ABU1BSR6</accession>
<evidence type="ECO:0000313" key="1">
    <source>
        <dbReference type="EMBL" id="MDQ9172061.1"/>
    </source>
</evidence>
<reference evidence="1 2" key="1">
    <citation type="submission" date="2023-08" db="EMBL/GenBank/DDBJ databases">
        <title>Oxalobacteraceae gen .nov., isolated from river sludge outside the plant.</title>
        <authorList>
            <person name="Zhao S.Y."/>
        </authorList>
    </citation>
    <scope>NUCLEOTIDE SEQUENCE [LARGE SCALE GENOMIC DNA]</scope>
    <source>
        <strain evidence="1 2">R-40</strain>
    </source>
</reference>
<gene>
    <name evidence="1" type="ORF">Q8A64_16735</name>
</gene>
<dbReference type="Proteomes" id="UP001225596">
    <property type="component" value="Unassembled WGS sequence"/>
</dbReference>
<dbReference type="RefSeq" id="WP_338438062.1">
    <property type="nucleotide sequence ID" value="NZ_JAUYVH010000015.1"/>
</dbReference>